<sequence>MAKREGLLGSSGAGTIGVVVPGGEAVVGGEAKVVAMGVGEEARQSEPLFPLQDPRYCLTSLFPTVGDPKVSPPSVSKKWILKEDEENEKVVADFYPLVEGQSLMEAIVEKYPHFMTKCKLRASLRKSGLQLLVAVLLDMQRTKLESSNLKKALEWKNVLKDLLFMKFGVQYNC</sequence>
<dbReference type="Proteomes" id="UP001459277">
    <property type="component" value="Unassembled WGS sequence"/>
</dbReference>
<dbReference type="AlphaFoldDB" id="A0AAW2CKH6"/>
<evidence type="ECO:0000313" key="2">
    <source>
        <dbReference type="Proteomes" id="UP001459277"/>
    </source>
</evidence>
<name>A0AAW2CKH6_9ROSI</name>
<keyword evidence="2" id="KW-1185">Reference proteome</keyword>
<accession>A0AAW2CKH6</accession>
<reference evidence="1 2" key="1">
    <citation type="submission" date="2024-01" db="EMBL/GenBank/DDBJ databases">
        <title>A telomere-to-telomere, gap-free genome of sweet tea (Lithocarpus litseifolius).</title>
        <authorList>
            <person name="Zhou J."/>
        </authorList>
    </citation>
    <scope>NUCLEOTIDE SEQUENCE [LARGE SCALE GENOMIC DNA]</scope>
    <source>
        <strain evidence="1">Zhou-2022a</strain>
        <tissue evidence="1">Leaf</tissue>
    </source>
</reference>
<protein>
    <submittedName>
        <fullName evidence="1">Uncharacterized protein</fullName>
    </submittedName>
</protein>
<dbReference type="EMBL" id="JAZDWU010000006">
    <property type="protein sequence ID" value="KAK9997907.1"/>
    <property type="molecule type" value="Genomic_DNA"/>
</dbReference>
<organism evidence="1 2">
    <name type="scientific">Lithocarpus litseifolius</name>
    <dbReference type="NCBI Taxonomy" id="425828"/>
    <lineage>
        <taxon>Eukaryota</taxon>
        <taxon>Viridiplantae</taxon>
        <taxon>Streptophyta</taxon>
        <taxon>Embryophyta</taxon>
        <taxon>Tracheophyta</taxon>
        <taxon>Spermatophyta</taxon>
        <taxon>Magnoliopsida</taxon>
        <taxon>eudicotyledons</taxon>
        <taxon>Gunneridae</taxon>
        <taxon>Pentapetalae</taxon>
        <taxon>rosids</taxon>
        <taxon>fabids</taxon>
        <taxon>Fagales</taxon>
        <taxon>Fagaceae</taxon>
        <taxon>Lithocarpus</taxon>
    </lineage>
</organism>
<proteinExistence type="predicted"/>
<gene>
    <name evidence="1" type="ORF">SO802_017510</name>
</gene>
<evidence type="ECO:0000313" key="1">
    <source>
        <dbReference type="EMBL" id="KAK9997907.1"/>
    </source>
</evidence>
<comment type="caution">
    <text evidence="1">The sequence shown here is derived from an EMBL/GenBank/DDBJ whole genome shotgun (WGS) entry which is preliminary data.</text>
</comment>